<dbReference type="InterPro" id="IPR002110">
    <property type="entry name" value="Ankyrin_rpt"/>
</dbReference>
<dbReference type="Proteomes" id="UP000737391">
    <property type="component" value="Unassembled WGS sequence"/>
</dbReference>
<feature type="repeat" description="ANK" evidence="3">
    <location>
        <begin position="441"/>
        <end position="473"/>
    </location>
</feature>
<feature type="repeat" description="ANK" evidence="3">
    <location>
        <begin position="511"/>
        <end position="543"/>
    </location>
</feature>
<keyword evidence="2 3" id="KW-0040">ANK repeat</keyword>
<proteinExistence type="predicted"/>
<gene>
    <name evidence="5" type="ORF">FAGAP_2222</name>
</gene>
<dbReference type="PRINTS" id="PR01415">
    <property type="entry name" value="ANKYRIN"/>
</dbReference>
<evidence type="ECO:0000256" key="1">
    <source>
        <dbReference type="ARBA" id="ARBA00022737"/>
    </source>
</evidence>
<protein>
    <recommendedName>
        <fullName evidence="4">Clr5 domain-containing protein</fullName>
    </recommendedName>
</protein>
<dbReference type="Pfam" id="PF14420">
    <property type="entry name" value="Clr5"/>
    <property type="match status" value="1"/>
</dbReference>
<dbReference type="Pfam" id="PF00023">
    <property type="entry name" value="Ank"/>
    <property type="match status" value="1"/>
</dbReference>
<keyword evidence="1" id="KW-0677">Repeat</keyword>
<feature type="repeat" description="ANK" evidence="3">
    <location>
        <begin position="476"/>
        <end position="508"/>
    </location>
</feature>
<evidence type="ECO:0000313" key="5">
    <source>
        <dbReference type="EMBL" id="KAF4501580.1"/>
    </source>
</evidence>
<dbReference type="SUPFAM" id="SSF48403">
    <property type="entry name" value="Ankyrin repeat"/>
    <property type="match status" value="2"/>
</dbReference>
<dbReference type="PANTHER" id="PTHR24173">
    <property type="entry name" value="ANKYRIN REPEAT CONTAINING"/>
    <property type="match status" value="1"/>
</dbReference>
<dbReference type="InterPro" id="IPR036770">
    <property type="entry name" value="Ankyrin_rpt-contain_sf"/>
</dbReference>
<comment type="caution">
    <text evidence="5">The sequence shown here is derived from an EMBL/GenBank/DDBJ whole genome shotgun (WGS) entry which is preliminary data.</text>
</comment>
<accession>A0A9P5BJM2</accession>
<feature type="domain" description="Clr5" evidence="4">
    <location>
        <begin position="10"/>
        <end position="40"/>
    </location>
</feature>
<feature type="repeat" description="ANK" evidence="3">
    <location>
        <begin position="362"/>
        <end position="404"/>
    </location>
</feature>
<evidence type="ECO:0000259" key="4">
    <source>
        <dbReference type="Pfam" id="PF14420"/>
    </source>
</evidence>
<reference evidence="5" key="1">
    <citation type="submission" date="2020-01" db="EMBL/GenBank/DDBJ databases">
        <title>Identification and distribution of gene clusters putatively required for synthesis of sphingolipid metabolism inhibitors in phylogenetically diverse species of the filamentous fungus Fusarium.</title>
        <authorList>
            <person name="Kim H.-S."/>
            <person name="Busman M."/>
            <person name="Brown D.W."/>
            <person name="Divon H."/>
            <person name="Uhlig S."/>
            <person name="Proctor R.H."/>
        </authorList>
    </citation>
    <scope>NUCLEOTIDE SEQUENCE</scope>
    <source>
        <strain evidence="5">NRRL 31653</strain>
    </source>
</reference>
<evidence type="ECO:0000313" key="6">
    <source>
        <dbReference type="Proteomes" id="UP000737391"/>
    </source>
</evidence>
<name>A0A9P5BJM2_9HYPO</name>
<dbReference type="PROSITE" id="PS50088">
    <property type="entry name" value="ANK_REPEAT"/>
    <property type="match status" value="5"/>
</dbReference>
<dbReference type="OrthoDB" id="539213at2759"/>
<dbReference type="EMBL" id="LUFC02000119">
    <property type="protein sequence ID" value="KAF4501580.1"/>
    <property type="molecule type" value="Genomic_DNA"/>
</dbReference>
<dbReference type="PANTHER" id="PTHR24173:SF74">
    <property type="entry name" value="ANKYRIN REPEAT DOMAIN-CONTAINING PROTEIN 16"/>
    <property type="match status" value="1"/>
</dbReference>
<feature type="repeat" description="ANK" evidence="3">
    <location>
        <begin position="309"/>
        <end position="341"/>
    </location>
</feature>
<dbReference type="SMART" id="SM00248">
    <property type="entry name" value="ANK"/>
    <property type="match status" value="6"/>
</dbReference>
<dbReference type="AlphaFoldDB" id="A0A9P5BJM2"/>
<evidence type="ECO:0000256" key="2">
    <source>
        <dbReference type="ARBA" id="ARBA00023043"/>
    </source>
</evidence>
<keyword evidence="6" id="KW-1185">Reference proteome</keyword>
<dbReference type="Gene3D" id="1.25.40.20">
    <property type="entry name" value="Ankyrin repeat-containing domain"/>
    <property type="match status" value="2"/>
</dbReference>
<dbReference type="InterPro" id="IPR025676">
    <property type="entry name" value="Clr5_dom"/>
</dbReference>
<dbReference type="PROSITE" id="PS50297">
    <property type="entry name" value="ANK_REP_REGION"/>
    <property type="match status" value="2"/>
</dbReference>
<dbReference type="Pfam" id="PF12796">
    <property type="entry name" value="Ank_2"/>
    <property type="match status" value="2"/>
</dbReference>
<sequence length="570" mass="62756">MRQASRISPALWEAQRPRITELYVNQDKTLDEVIQIMAESEKWQHASALVTKREADGKITQLSIDGKVVSEKRRKKELRRYHVSQIEEEFAATNTSGVVACTPPSSDSRVVLINGLPWLKFRESFNNLIKSQPPPFGPNQQNASLGFWGVPNPLISGVRNTREMATGSLPPSLPLPPRPVSDDLSKHVDIKGQRLFEVVPMLDNSMEILRHQEPPWLQTFNSLVFLCSNNLMGTESSAYELLYIAISSGFLIKVKHLFTMRSPTLEIFARHLLFVTLRVEGSKGMEFLRFLLKSGVSADSTDSTDPNGYRSSALRKAVRQNHRDAVQHLLQFGADPNGKKSQDLELAILLLAEGADVNSSAMGKTPLQEAAREESFEMYAAMNGSVGIVKYLVQHGASVNEKASPFHRATALGLAIDKGHSEAAIYLIGKGASIDKRLTADGETPLQLAAKHGDYEIVTYLVEKGAAVNAAPATERGATALQFAAINGNIKMAIFLLENGAHVSAKGAEDDGRTALEGAVEHGLLDMIYLLLDNDEEPDTIEERCCHAAEFAEAEQHDVIARVLRNYKRP</sequence>
<organism evidence="5 6">
    <name type="scientific">Fusarium agapanthi</name>
    <dbReference type="NCBI Taxonomy" id="1803897"/>
    <lineage>
        <taxon>Eukaryota</taxon>
        <taxon>Fungi</taxon>
        <taxon>Dikarya</taxon>
        <taxon>Ascomycota</taxon>
        <taxon>Pezizomycotina</taxon>
        <taxon>Sordariomycetes</taxon>
        <taxon>Hypocreomycetidae</taxon>
        <taxon>Hypocreales</taxon>
        <taxon>Nectriaceae</taxon>
        <taxon>Fusarium</taxon>
        <taxon>Fusarium fujikuroi species complex</taxon>
    </lineage>
</organism>
<evidence type="ECO:0000256" key="3">
    <source>
        <dbReference type="PROSITE-ProRule" id="PRU00023"/>
    </source>
</evidence>